<dbReference type="EMBL" id="BMIS01000020">
    <property type="protein sequence ID" value="GGE78592.1"/>
    <property type="molecule type" value="Genomic_DNA"/>
</dbReference>
<dbReference type="GO" id="GO:0016491">
    <property type="term" value="F:oxidoreductase activity"/>
    <property type="evidence" value="ECO:0007669"/>
    <property type="project" value="InterPro"/>
</dbReference>
<dbReference type="InterPro" id="IPR000415">
    <property type="entry name" value="Nitroreductase-like"/>
</dbReference>
<organism evidence="1 2">
    <name type="scientific">Nesterenkonia cremea</name>
    <dbReference type="NCBI Taxonomy" id="1882340"/>
    <lineage>
        <taxon>Bacteria</taxon>
        <taxon>Bacillati</taxon>
        <taxon>Actinomycetota</taxon>
        <taxon>Actinomycetes</taxon>
        <taxon>Micrococcales</taxon>
        <taxon>Micrococcaceae</taxon>
        <taxon>Nesterenkonia</taxon>
    </lineage>
</organism>
<dbReference type="Gene3D" id="3.40.109.10">
    <property type="entry name" value="NADH Oxidase"/>
    <property type="match status" value="1"/>
</dbReference>
<reference evidence="1" key="1">
    <citation type="journal article" date="2014" name="Int. J. Syst. Evol. Microbiol.">
        <title>Complete genome sequence of Corynebacterium casei LMG S-19264T (=DSM 44701T), isolated from a smear-ripened cheese.</title>
        <authorList>
            <consortium name="US DOE Joint Genome Institute (JGI-PGF)"/>
            <person name="Walter F."/>
            <person name="Albersmeier A."/>
            <person name="Kalinowski J."/>
            <person name="Ruckert C."/>
        </authorList>
    </citation>
    <scope>NUCLEOTIDE SEQUENCE</scope>
    <source>
        <strain evidence="1">CGMCC 1.15388</strain>
    </source>
</reference>
<protein>
    <submittedName>
        <fullName evidence="1">Uncharacterized protein</fullName>
    </submittedName>
</protein>
<dbReference type="Proteomes" id="UP000633136">
    <property type="component" value="Unassembled WGS sequence"/>
</dbReference>
<reference evidence="1" key="2">
    <citation type="submission" date="2020-09" db="EMBL/GenBank/DDBJ databases">
        <authorList>
            <person name="Sun Q."/>
            <person name="Zhou Y."/>
        </authorList>
    </citation>
    <scope>NUCLEOTIDE SEQUENCE</scope>
    <source>
        <strain evidence="1">CGMCC 1.15388</strain>
    </source>
</reference>
<sequence>MDVPLPQGETTGSLAPEELIGWFGALGEQLFFTEDFHRDEATGRVLRVRRRPVPSAGATYPVQLHLRLGGWRLAYDQEHNVVHDLSAVLTTGDQPIDLRPTAPRVRLTFTVLPGRSFSRYRHRAWTLWIADVVYAVEGARYALGGGPLVGAPHDAGPTVLAGEAGLPDSATWPTSYRELAVQGLDVGRVGPPHVGALKLPALRRLPDRRSIPLAVLAADTESSEKSVDRAPDQQQLLDPVHCSGQRWPAEWTHMRLFTVPRTTDPMQLRRQLVSVHRQAAQITYTEAEAGRQVRPVSGFTDVPGRPDRCLHALALQEHHCADRSPRGDYP</sequence>
<comment type="caution">
    <text evidence="1">The sequence shown here is derived from an EMBL/GenBank/DDBJ whole genome shotgun (WGS) entry which is preliminary data.</text>
</comment>
<keyword evidence="2" id="KW-1185">Reference proteome</keyword>
<evidence type="ECO:0000313" key="2">
    <source>
        <dbReference type="Proteomes" id="UP000633136"/>
    </source>
</evidence>
<name>A0A917AV93_9MICC</name>
<accession>A0A917AV93</accession>
<dbReference type="AlphaFoldDB" id="A0A917AV93"/>
<proteinExistence type="predicted"/>
<gene>
    <name evidence="1" type="ORF">GCM10011401_27330</name>
</gene>
<evidence type="ECO:0000313" key="1">
    <source>
        <dbReference type="EMBL" id="GGE78592.1"/>
    </source>
</evidence>